<protein>
    <submittedName>
        <fullName evidence="2">Uncharacterized protein</fullName>
    </submittedName>
</protein>
<dbReference type="AlphaFoldDB" id="A0A7X0VDD5"/>
<keyword evidence="3" id="KW-1185">Reference proteome</keyword>
<evidence type="ECO:0000313" key="2">
    <source>
        <dbReference type="EMBL" id="MBB6629188.1"/>
    </source>
</evidence>
<keyword evidence="1" id="KW-0732">Signal</keyword>
<feature type="chain" id="PRO_5031150808" evidence="1">
    <location>
        <begin position="31"/>
        <end position="458"/>
    </location>
</feature>
<comment type="caution">
    <text evidence="2">The sequence shown here is derived from an EMBL/GenBank/DDBJ whole genome shotgun (WGS) entry which is preliminary data.</text>
</comment>
<accession>A0A7X0VDD5</accession>
<sequence>MKPTVRRALAATTICAAVAATLTAGPVASAQQGRAERPGKITGYGYKGTAVGARLITGNVENLSLREAEAPLRCTRKVDRVVDASGKLTAPENSLISLSESTSRTLSYAKNGRYGVRAVNTLGDITLGGTLPGQDESTPIVTLKGLQTTADAFHTAQGYGHKESFTAPTLAIDVSVLTDNGVPIPPELTDLLDTLEQTGNQLTGQVIDVLQQAGAPIEIPQLGSIAMGYMKGHAGKYGAESDTKALQFVIDATGEEQSLQLGQARAVIGGPTPAGVFRSTSMPLEVSALDGVLHFGAVKPKTIPCAGTRGRTAHRHLDSASVAPGGLLIGATDIDYTFMGRQRPDGSARGLEVQRIGEISIPSLQLTLNDIVARSTARMNRKGDITNGHSGSVGSITYQGETVAAPGPGKTVNLGDIGYLEGLSFEKSSNTVTALRLTLVDENLVIDLAKAQSRIFAY</sequence>
<reference evidence="2 3" key="1">
    <citation type="submission" date="2020-08" db="EMBL/GenBank/DDBJ databases">
        <authorList>
            <person name="Seo M.-J."/>
        </authorList>
    </citation>
    <scope>NUCLEOTIDE SEQUENCE [LARGE SCALE GENOMIC DNA]</scope>
    <source>
        <strain evidence="2 3">KIGAM211</strain>
    </source>
</reference>
<feature type="signal peptide" evidence="1">
    <location>
        <begin position="1"/>
        <end position="30"/>
    </location>
</feature>
<organism evidence="2 3">
    <name type="scientific">Nocardioides luti</name>
    <dbReference type="NCBI Taxonomy" id="2761101"/>
    <lineage>
        <taxon>Bacteria</taxon>
        <taxon>Bacillati</taxon>
        <taxon>Actinomycetota</taxon>
        <taxon>Actinomycetes</taxon>
        <taxon>Propionibacteriales</taxon>
        <taxon>Nocardioidaceae</taxon>
        <taxon>Nocardioides</taxon>
    </lineage>
</organism>
<proteinExistence type="predicted"/>
<dbReference type="RefSeq" id="WP_185254166.1">
    <property type="nucleotide sequence ID" value="NZ_JACKXE010000001.1"/>
</dbReference>
<evidence type="ECO:0000256" key="1">
    <source>
        <dbReference type="SAM" id="SignalP"/>
    </source>
</evidence>
<dbReference type="Proteomes" id="UP000523955">
    <property type="component" value="Unassembled WGS sequence"/>
</dbReference>
<dbReference type="EMBL" id="JACKXE010000001">
    <property type="protein sequence ID" value="MBB6629188.1"/>
    <property type="molecule type" value="Genomic_DNA"/>
</dbReference>
<name>A0A7X0VDD5_9ACTN</name>
<evidence type="ECO:0000313" key="3">
    <source>
        <dbReference type="Proteomes" id="UP000523955"/>
    </source>
</evidence>
<gene>
    <name evidence="2" type="ORF">H5V45_17810</name>
</gene>